<dbReference type="Pfam" id="PF13715">
    <property type="entry name" value="CarbopepD_reg_2"/>
    <property type="match status" value="1"/>
</dbReference>
<dbReference type="InterPro" id="IPR023997">
    <property type="entry name" value="TonB-dep_OMP_SusC/RagA_CS"/>
</dbReference>
<dbReference type="Pfam" id="PF07715">
    <property type="entry name" value="Plug"/>
    <property type="match status" value="1"/>
</dbReference>
<evidence type="ECO:0000259" key="8">
    <source>
        <dbReference type="Pfam" id="PF07715"/>
    </source>
</evidence>
<keyword evidence="4 7" id="KW-0812">Transmembrane</keyword>
<comment type="caution">
    <text evidence="9">The sequence shown here is derived from an EMBL/GenBank/DDBJ whole genome shotgun (WGS) entry which is preliminary data.</text>
</comment>
<name>A0A4R1LV41_9SPHI</name>
<comment type="subcellular location">
    <subcellularLocation>
        <location evidence="1 7">Cell outer membrane</location>
        <topology evidence="1 7">Multi-pass membrane protein</topology>
    </subcellularLocation>
</comment>
<keyword evidence="2 7" id="KW-0813">Transport</keyword>
<dbReference type="Proteomes" id="UP000294616">
    <property type="component" value="Unassembled WGS sequence"/>
</dbReference>
<keyword evidence="3 7" id="KW-1134">Transmembrane beta strand</keyword>
<dbReference type="GO" id="GO:0009279">
    <property type="term" value="C:cell outer membrane"/>
    <property type="evidence" value="ECO:0007669"/>
    <property type="project" value="UniProtKB-SubCell"/>
</dbReference>
<evidence type="ECO:0000256" key="6">
    <source>
        <dbReference type="ARBA" id="ARBA00023237"/>
    </source>
</evidence>
<comment type="similarity">
    <text evidence="7">Belongs to the TonB-dependent receptor family.</text>
</comment>
<evidence type="ECO:0000256" key="3">
    <source>
        <dbReference type="ARBA" id="ARBA00022452"/>
    </source>
</evidence>
<keyword evidence="5 7" id="KW-0472">Membrane</keyword>
<dbReference type="OrthoDB" id="9768177at2"/>
<accession>A0A4R1LV41</accession>
<dbReference type="InterPro" id="IPR023996">
    <property type="entry name" value="TonB-dep_OMP_SusC/RagA"/>
</dbReference>
<proteinExistence type="inferred from homology"/>
<dbReference type="RefSeq" id="WP_132222621.1">
    <property type="nucleotide sequence ID" value="NZ_SMGO01000002.1"/>
</dbReference>
<dbReference type="SUPFAM" id="SSF49464">
    <property type="entry name" value="Carboxypeptidase regulatory domain-like"/>
    <property type="match status" value="1"/>
</dbReference>
<keyword evidence="6 7" id="KW-0998">Cell outer membrane</keyword>
<dbReference type="InterPro" id="IPR039426">
    <property type="entry name" value="TonB-dep_rcpt-like"/>
</dbReference>
<dbReference type="AlphaFoldDB" id="A0A4R1LV41"/>
<evidence type="ECO:0000313" key="10">
    <source>
        <dbReference type="Proteomes" id="UP000294616"/>
    </source>
</evidence>
<dbReference type="InterPro" id="IPR008969">
    <property type="entry name" value="CarboxyPept-like_regulatory"/>
</dbReference>
<dbReference type="Gene3D" id="2.40.170.20">
    <property type="entry name" value="TonB-dependent receptor, beta-barrel domain"/>
    <property type="match status" value="1"/>
</dbReference>
<dbReference type="NCBIfam" id="TIGR04056">
    <property type="entry name" value="OMP_RagA_SusC"/>
    <property type="match status" value="1"/>
</dbReference>
<dbReference type="InterPro" id="IPR037066">
    <property type="entry name" value="Plug_dom_sf"/>
</dbReference>
<evidence type="ECO:0000256" key="4">
    <source>
        <dbReference type="ARBA" id="ARBA00022692"/>
    </source>
</evidence>
<dbReference type="PROSITE" id="PS52016">
    <property type="entry name" value="TONB_DEPENDENT_REC_3"/>
    <property type="match status" value="1"/>
</dbReference>
<dbReference type="FunFam" id="2.170.130.10:FF:000003">
    <property type="entry name" value="SusC/RagA family TonB-linked outer membrane protein"/>
    <property type="match status" value="1"/>
</dbReference>
<dbReference type="Gene3D" id="2.170.130.10">
    <property type="entry name" value="TonB-dependent receptor, plug domain"/>
    <property type="match status" value="1"/>
</dbReference>
<dbReference type="InterPro" id="IPR036942">
    <property type="entry name" value="Beta-barrel_TonB_sf"/>
</dbReference>
<evidence type="ECO:0000256" key="7">
    <source>
        <dbReference type="PROSITE-ProRule" id="PRU01360"/>
    </source>
</evidence>
<dbReference type="SUPFAM" id="SSF56935">
    <property type="entry name" value="Porins"/>
    <property type="match status" value="1"/>
</dbReference>
<dbReference type="NCBIfam" id="TIGR04057">
    <property type="entry name" value="SusC_RagA_signa"/>
    <property type="match status" value="1"/>
</dbReference>
<organism evidence="9 10">
    <name type="scientific">Albibacterium bauzanense</name>
    <dbReference type="NCBI Taxonomy" id="653929"/>
    <lineage>
        <taxon>Bacteria</taxon>
        <taxon>Pseudomonadati</taxon>
        <taxon>Bacteroidota</taxon>
        <taxon>Sphingobacteriia</taxon>
        <taxon>Sphingobacteriales</taxon>
        <taxon>Sphingobacteriaceae</taxon>
        <taxon>Albibacterium</taxon>
    </lineage>
</organism>
<gene>
    <name evidence="9" type="ORF">C8N28_1211</name>
</gene>
<evidence type="ECO:0000256" key="1">
    <source>
        <dbReference type="ARBA" id="ARBA00004571"/>
    </source>
</evidence>
<evidence type="ECO:0000313" key="9">
    <source>
        <dbReference type="EMBL" id="TCK82627.1"/>
    </source>
</evidence>
<evidence type="ECO:0000256" key="2">
    <source>
        <dbReference type="ARBA" id="ARBA00022448"/>
    </source>
</evidence>
<keyword evidence="10" id="KW-1185">Reference proteome</keyword>
<dbReference type="EMBL" id="SMGO01000002">
    <property type="protein sequence ID" value="TCK82627.1"/>
    <property type="molecule type" value="Genomic_DNA"/>
</dbReference>
<evidence type="ECO:0000256" key="5">
    <source>
        <dbReference type="ARBA" id="ARBA00023136"/>
    </source>
</evidence>
<sequence>MNQILQNVLDKSNRLRFCLKYYWESLQRFSVLVVLTILTASLAFSQTQVSGTVKDPEGLPLIGVSVQVKGTSQGVATDLNGRFTIAVPNQSSVLEFTYISYLKQEVTVGNNSMLNVILEPDVQALSEVVVVGYGTQKRAEVTGSISSIKGDELAQVPAPNISESMAGRLSGISMRPNGGQPGFDSPDIHIRGIVTTGDNNGPLIIVDGIKRDNMQQIDPSTIETVTLLKDAAAVAPFGIGGANGVVLITTKRGVVGKPQVRLSSSIGFSNPTYLPKMLDAVDYMTLQNEGYYNQTPNGTTPPNDPDLIKDYNQLHKDDPYKYPNSNFLDLFNKNTPTQNYGIDFRGGTEHVSYYAALGYYDQQGIFDQVGYNRYNYNINLEMKPTATTKVGFSLQGSISRIDDIDADETTGNHLFRSFYKFLPTQSLIYPDGEHWGESSANSPVGVLRSPGYRKIDQNTLLSTLFVEQQIIDGLSVKGVFSYDPTQINNKLYHVPFKYHVIDLSTNPYSFTEAVSLQEGGGKPYTWLSLENRRQTNYTYQGYVNYSKTFNDVHSVTGLLVAEGRQYKEDFFNARRDNFSVGIDELGLGSSNRLDFNNDGNSNTGSEVGYVYRLAYAYDQKYMFEAAGRYDGHYYFAPGSRWGYFPSFSAAWRISEEKFMDGTDNWLTDMKIRGSWGKAGMLAGRAFQYMTGYNLRGNAYAFGNGTLVQGSRIEREPNPNITWEISTKTNVGVDFNLWNSRLNVEFDYFTERRTGMLLAPQVTLPVEYGLSLSEENKGEMKNKGFEISAGTRGSFSEDFSYSFNANVSYAKNSMVEVFQTDAERNNPNRTRVGQPFGTPYGFKSLGLFSTADDVNDDGIVDAQDGYNIQQFGALHPGDIRYADLSGPNGTPDGIIDDNDLTVIGNPVYPAWTFGFTPSVEWKGVGLSLFFQGSGKSNINIRQFMTVPFENNGSNTAYEYYDNRWTPENQNAKYPRSLPAPYSNNTKASDFWMANTSYLRLKTASISYRIPERITKQWGIGSLRVYATGQNMFTFSKLKHIDPEVGYSNRETSYPVMKSTTFGIELNF</sequence>
<dbReference type="Gene3D" id="2.60.40.1120">
    <property type="entry name" value="Carboxypeptidase-like, regulatory domain"/>
    <property type="match status" value="1"/>
</dbReference>
<dbReference type="InterPro" id="IPR012910">
    <property type="entry name" value="Plug_dom"/>
</dbReference>
<reference evidence="9 10" key="1">
    <citation type="submission" date="2019-03" db="EMBL/GenBank/DDBJ databases">
        <title>Genomic Encyclopedia of Archaeal and Bacterial Type Strains, Phase II (KMG-II): from individual species to whole genera.</title>
        <authorList>
            <person name="Goeker M."/>
        </authorList>
    </citation>
    <scope>NUCLEOTIDE SEQUENCE [LARGE SCALE GENOMIC DNA]</scope>
    <source>
        <strain evidence="9 10">DSM 22554</strain>
    </source>
</reference>
<protein>
    <submittedName>
        <fullName evidence="9">TonB-linked SusC/RagA family outer membrane protein</fullName>
    </submittedName>
</protein>
<feature type="domain" description="TonB-dependent receptor plug" evidence="8">
    <location>
        <begin position="139"/>
        <end position="245"/>
    </location>
</feature>